<dbReference type="InterPro" id="IPR011992">
    <property type="entry name" value="EF-hand-dom_pair"/>
</dbReference>
<evidence type="ECO:0000313" key="4">
    <source>
        <dbReference type="Proteomes" id="UP000007875"/>
    </source>
</evidence>
<comment type="similarity">
    <text evidence="1">Belongs to the TPPP family.</text>
</comment>
<dbReference type="eggNOG" id="KOG4070">
    <property type="taxonomic scope" value="Eukaryota"/>
</dbReference>
<dbReference type="GO" id="GO:0015631">
    <property type="term" value="F:tubulin binding"/>
    <property type="evidence" value="ECO:0007669"/>
    <property type="project" value="InterPro"/>
</dbReference>
<feature type="region of interest" description="Disordered" evidence="2">
    <location>
        <begin position="96"/>
        <end position="140"/>
    </location>
</feature>
<sequence length="164" mass="17833">MSEKELEAVYKKFMVMGDSKATKMNSRNFVKCLKDSKVLGAKESSNSADIIFSKVKAKTEKTIDFRQFMQALEKVAEEKKVPKEDIFARVAGSSGPVMSGVTKTSKTGGVEKMTDTSQYTGSHKERFGADGKGKGLDGRVDQVDGSGYVGNYKGAGSYEEKVSK</sequence>
<dbReference type="OMA" id="KELGQMR"/>
<dbReference type="GeneTree" id="ENSGT00940000153875"/>
<evidence type="ECO:0008006" key="5">
    <source>
        <dbReference type="Google" id="ProtNLM"/>
    </source>
</evidence>
<dbReference type="PANTHER" id="PTHR12932:SF9">
    <property type="entry name" value="TUBULIN POLYMERIZATION-PROMOTING PROTEIN HOMOLOG"/>
    <property type="match status" value="1"/>
</dbReference>
<evidence type="ECO:0000313" key="3">
    <source>
        <dbReference type="Ensembl" id="ENSCSAVP00000012596.1"/>
    </source>
</evidence>
<dbReference type="Ensembl" id="ENSCSAVT00000012740.1">
    <property type="protein sequence ID" value="ENSCSAVP00000012596.1"/>
    <property type="gene ID" value="ENSCSAVG00000007395.1"/>
</dbReference>
<organism evidence="3 4">
    <name type="scientific">Ciona savignyi</name>
    <name type="common">Pacific transparent sea squirt</name>
    <dbReference type="NCBI Taxonomy" id="51511"/>
    <lineage>
        <taxon>Eukaryota</taxon>
        <taxon>Metazoa</taxon>
        <taxon>Chordata</taxon>
        <taxon>Tunicata</taxon>
        <taxon>Ascidiacea</taxon>
        <taxon>Phlebobranchia</taxon>
        <taxon>Cionidae</taxon>
        <taxon>Ciona</taxon>
    </lineage>
</organism>
<dbReference type="SUPFAM" id="SSF47473">
    <property type="entry name" value="EF-hand"/>
    <property type="match status" value="1"/>
</dbReference>
<dbReference type="GO" id="GO:0046785">
    <property type="term" value="P:microtubule polymerization"/>
    <property type="evidence" value="ECO:0007669"/>
    <property type="project" value="InterPro"/>
</dbReference>
<keyword evidence="4" id="KW-1185">Reference proteome</keyword>
<reference evidence="4" key="1">
    <citation type="submission" date="2003-08" db="EMBL/GenBank/DDBJ databases">
        <authorList>
            <person name="Birren B."/>
            <person name="Nusbaum C."/>
            <person name="Abebe A."/>
            <person name="Abouelleil A."/>
            <person name="Adekoya E."/>
            <person name="Ait-zahra M."/>
            <person name="Allen N."/>
            <person name="Allen T."/>
            <person name="An P."/>
            <person name="Anderson M."/>
            <person name="Anderson S."/>
            <person name="Arachchi H."/>
            <person name="Armbruster J."/>
            <person name="Bachantsang P."/>
            <person name="Baldwin J."/>
            <person name="Barry A."/>
            <person name="Bayul T."/>
            <person name="Blitshsteyn B."/>
            <person name="Bloom T."/>
            <person name="Blye J."/>
            <person name="Boguslavskiy L."/>
            <person name="Borowsky M."/>
            <person name="Boukhgalter B."/>
            <person name="Brunache A."/>
            <person name="Butler J."/>
            <person name="Calixte N."/>
            <person name="Calvo S."/>
            <person name="Camarata J."/>
            <person name="Campo K."/>
            <person name="Chang J."/>
            <person name="Cheshatsang Y."/>
            <person name="Citroen M."/>
            <person name="Collymore A."/>
            <person name="Considine T."/>
            <person name="Cook A."/>
            <person name="Cooke P."/>
            <person name="Corum B."/>
            <person name="Cuomo C."/>
            <person name="David R."/>
            <person name="Dawoe T."/>
            <person name="Degray S."/>
            <person name="Dodge S."/>
            <person name="Dooley K."/>
            <person name="Dorje P."/>
            <person name="Dorjee K."/>
            <person name="Dorris L."/>
            <person name="Duffey N."/>
            <person name="Dupes A."/>
            <person name="Elkins T."/>
            <person name="Engels R."/>
            <person name="Erickson J."/>
            <person name="Farina A."/>
            <person name="Faro S."/>
            <person name="Ferreira P."/>
            <person name="Fischer H."/>
            <person name="Fitzgerald M."/>
            <person name="Foley K."/>
            <person name="Gage D."/>
            <person name="Galagan J."/>
            <person name="Gearin G."/>
            <person name="Gnerre S."/>
            <person name="Gnirke A."/>
            <person name="Goyette A."/>
            <person name="Graham J."/>
            <person name="Grandbois E."/>
            <person name="Gyaltsen K."/>
            <person name="Hafez N."/>
            <person name="Hagopian D."/>
            <person name="Hagos B."/>
            <person name="Hall J."/>
            <person name="Hatcher B."/>
            <person name="Heller A."/>
            <person name="Higgins H."/>
            <person name="Honan T."/>
            <person name="Horn A."/>
            <person name="Houde N."/>
            <person name="Hughes L."/>
            <person name="Hulme W."/>
            <person name="Husby E."/>
            <person name="Iliev I."/>
            <person name="Jaffe D."/>
            <person name="Jones C."/>
            <person name="Kamal M."/>
            <person name="Kamat A."/>
            <person name="Kamvysselis M."/>
            <person name="Karlsson E."/>
            <person name="Kells C."/>
            <person name="Kieu A."/>
            <person name="Kisner P."/>
            <person name="Kodira C."/>
            <person name="Kulbokas E."/>
            <person name="Labutti K."/>
            <person name="Lama D."/>
            <person name="Landers T."/>
            <person name="Leger J."/>
            <person name="Levine S."/>
            <person name="Lewis D."/>
            <person name="Lewis T."/>
            <person name="Lindblad-toh K."/>
            <person name="Liu X."/>
            <person name="Lokyitsang T."/>
            <person name="Lokyitsang Y."/>
            <person name="Lucien O."/>
            <person name="Lui A."/>
            <person name="Ma L.J."/>
            <person name="Mabbitt R."/>
            <person name="Macdonald J."/>
            <person name="Maclean C."/>
            <person name="Major J."/>
            <person name="Manning J."/>
            <person name="Marabella R."/>
            <person name="Maru K."/>
            <person name="Matthews C."/>
            <person name="Mauceli E."/>
            <person name="Mccarthy M."/>
            <person name="Mcdonough S."/>
            <person name="Mcghee T."/>
            <person name="Meldrim J."/>
            <person name="Meneus L."/>
            <person name="Mesirov J."/>
            <person name="Mihalev A."/>
            <person name="Mihova T."/>
            <person name="Mikkelsen T."/>
            <person name="Mlenga V."/>
            <person name="Moru K."/>
            <person name="Mozes J."/>
            <person name="Mulrain L."/>
            <person name="Munson G."/>
            <person name="Naylor J."/>
            <person name="Newes C."/>
            <person name="Nguyen C."/>
            <person name="Nguyen N."/>
            <person name="Nguyen T."/>
            <person name="Nicol R."/>
            <person name="Nielsen C."/>
            <person name="Nizzari M."/>
            <person name="Norbu C."/>
            <person name="Norbu N."/>
            <person name="O'donnell P."/>
            <person name="Okoawo O."/>
            <person name="O'leary S."/>
            <person name="Omotosho B."/>
            <person name="O'neill K."/>
            <person name="Osman S."/>
            <person name="Parker S."/>
            <person name="Perrin D."/>
            <person name="Phunkhang P."/>
            <person name="Piqani B."/>
            <person name="Purcell S."/>
            <person name="Rachupka T."/>
            <person name="Ramasamy U."/>
            <person name="Rameau R."/>
            <person name="Ray V."/>
            <person name="Raymond C."/>
            <person name="Retta R."/>
            <person name="Richardson S."/>
            <person name="Rise C."/>
            <person name="Rodriguez J."/>
            <person name="Rogers J."/>
            <person name="Rogov P."/>
            <person name="Rutman M."/>
            <person name="Schupbach R."/>
            <person name="Seaman C."/>
            <person name="Settipalli S."/>
            <person name="Sharpe T."/>
            <person name="Sheridan J."/>
            <person name="Sherpa N."/>
            <person name="Shi J."/>
            <person name="Smirnov S."/>
            <person name="Smith C."/>
            <person name="Sougnez C."/>
            <person name="Spencer B."/>
            <person name="Stalker J."/>
            <person name="Stange-thomann N."/>
            <person name="Stavropoulos S."/>
            <person name="Stetson K."/>
            <person name="Stone C."/>
            <person name="Stone S."/>
            <person name="Stubbs M."/>
            <person name="Talamas J."/>
            <person name="Tchuinga P."/>
            <person name="Tenzing P."/>
            <person name="Tesfaye S."/>
            <person name="Theodore J."/>
            <person name="Thoulutsang Y."/>
            <person name="Topham K."/>
            <person name="Towey S."/>
            <person name="Tsamla T."/>
            <person name="Tsomo N."/>
            <person name="Vallee D."/>
            <person name="Vassiliev H."/>
            <person name="Venkataraman V."/>
            <person name="Vinson J."/>
            <person name="Vo A."/>
            <person name="Wade C."/>
            <person name="Wang S."/>
            <person name="Wangchuk T."/>
            <person name="Wangdi T."/>
            <person name="Whittaker C."/>
            <person name="Wilkinson J."/>
            <person name="Wu Y."/>
            <person name="Wyman D."/>
            <person name="Yadav S."/>
            <person name="Yang S."/>
            <person name="Yang X."/>
            <person name="Yeager S."/>
            <person name="Yee E."/>
            <person name="Young G."/>
            <person name="Zainoun J."/>
            <person name="Zembeck L."/>
            <person name="Zimmer A."/>
            <person name="Zody M."/>
            <person name="Lander E."/>
        </authorList>
    </citation>
    <scope>NUCLEOTIDE SEQUENCE [LARGE SCALE GENOMIC DNA]</scope>
</reference>
<dbReference type="PANTHER" id="PTHR12932">
    <property type="entry name" value="P25 ALPHA-RELATED"/>
    <property type="match status" value="1"/>
</dbReference>
<dbReference type="InParanoid" id="H2Z4T4"/>
<reference evidence="3" key="3">
    <citation type="submission" date="2025-09" db="UniProtKB">
        <authorList>
            <consortium name="Ensembl"/>
        </authorList>
    </citation>
    <scope>IDENTIFICATION</scope>
</reference>
<dbReference type="GO" id="GO:0005874">
    <property type="term" value="C:microtubule"/>
    <property type="evidence" value="ECO:0007669"/>
    <property type="project" value="TreeGrafter"/>
</dbReference>
<evidence type="ECO:0000256" key="1">
    <source>
        <dbReference type="ARBA" id="ARBA00010994"/>
    </source>
</evidence>
<reference evidence="3" key="2">
    <citation type="submission" date="2025-08" db="UniProtKB">
        <authorList>
            <consortium name="Ensembl"/>
        </authorList>
    </citation>
    <scope>IDENTIFICATION</scope>
</reference>
<dbReference type="GO" id="GO:0001578">
    <property type="term" value="P:microtubule bundle formation"/>
    <property type="evidence" value="ECO:0007669"/>
    <property type="project" value="TreeGrafter"/>
</dbReference>
<dbReference type="InterPro" id="IPR008907">
    <property type="entry name" value="TPP/p25"/>
</dbReference>
<evidence type="ECO:0000256" key="2">
    <source>
        <dbReference type="SAM" id="MobiDB-lite"/>
    </source>
</evidence>
<feature type="compositionally biased region" description="Basic and acidic residues" evidence="2">
    <location>
        <begin position="122"/>
        <end position="140"/>
    </location>
</feature>
<protein>
    <recommendedName>
        <fullName evidence="5">Tubulin polymerization-promoting protein family member 3</fullName>
    </recommendedName>
</protein>
<accession>H2Z4T4</accession>
<proteinExistence type="inferred from homology"/>
<name>H2Z4T4_CIOSA</name>
<dbReference type="Proteomes" id="UP000007875">
    <property type="component" value="Unassembled WGS sequence"/>
</dbReference>
<dbReference type="AlphaFoldDB" id="H2Z4T4"/>
<dbReference type="Pfam" id="PF05517">
    <property type="entry name" value="p25-alpha"/>
    <property type="match status" value="1"/>
</dbReference>
<dbReference type="GO" id="GO:0032273">
    <property type="term" value="P:positive regulation of protein polymerization"/>
    <property type="evidence" value="ECO:0007669"/>
    <property type="project" value="TreeGrafter"/>
</dbReference>
<dbReference type="Gene3D" id="1.10.238.10">
    <property type="entry name" value="EF-hand"/>
    <property type="match status" value="1"/>
</dbReference>
<dbReference type="HOGENOM" id="CLU_091734_0_0_1"/>